<organism evidence="3 4">
    <name type="scientific">Cuscuta campestris</name>
    <dbReference type="NCBI Taxonomy" id="132261"/>
    <lineage>
        <taxon>Eukaryota</taxon>
        <taxon>Viridiplantae</taxon>
        <taxon>Streptophyta</taxon>
        <taxon>Embryophyta</taxon>
        <taxon>Tracheophyta</taxon>
        <taxon>Spermatophyta</taxon>
        <taxon>Magnoliopsida</taxon>
        <taxon>eudicotyledons</taxon>
        <taxon>Gunneridae</taxon>
        <taxon>Pentapetalae</taxon>
        <taxon>asterids</taxon>
        <taxon>lamiids</taxon>
        <taxon>Solanales</taxon>
        <taxon>Convolvulaceae</taxon>
        <taxon>Cuscuteae</taxon>
        <taxon>Cuscuta</taxon>
        <taxon>Cuscuta subgen. Grammica</taxon>
        <taxon>Cuscuta sect. Cleistogrammica</taxon>
    </lineage>
</organism>
<evidence type="ECO:0000259" key="2">
    <source>
        <dbReference type="Pfam" id="PF03732"/>
    </source>
</evidence>
<dbReference type="Pfam" id="PF03732">
    <property type="entry name" value="Retrotrans_gag"/>
    <property type="match status" value="1"/>
</dbReference>
<feature type="domain" description="Retrotransposon gag" evidence="2">
    <location>
        <begin position="126"/>
        <end position="199"/>
    </location>
</feature>
<keyword evidence="4" id="KW-1185">Reference proteome</keyword>
<evidence type="ECO:0000256" key="1">
    <source>
        <dbReference type="SAM" id="MobiDB-lite"/>
    </source>
</evidence>
<reference evidence="3 4" key="1">
    <citation type="submission" date="2018-04" db="EMBL/GenBank/DDBJ databases">
        <authorList>
            <person name="Vogel A."/>
        </authorList>
    </citation>
    <scope>NUCLEOTIDE SEQUENCE [LARGE SCALE GENOMIC DNA]</scope>
</reference>
<sequence length="202" mass="23662">MDPIVNYDNDHHSEDGSVQQNGHQNMNMNQNVPHQEAPNGGPVGVTQIDHAMMMQLLQQVLIMNQNALAHVRQPEPRIALEKLKKNGAEEFLGENIADPLIAFRWIERIQRVFENLKVPASEWADFVVMLLQSNAYEWWKRTTRNANNLAKVTWAYFDQVFREEYIPESFVEEKREEFLQLEMGTMSLPEYRQMFDHLTEFG</sequence>
<evidence type="ECO:0000313" key="4">
    <source>
        <dbReference type="Proteomes" id="UP000595140"/>
    </source>
</evidence>
<dbReference type="EMBL" id="OOIL02004403">
    <property type="protein sequence ID" value="VFQ91586.1"/>
    <property type="molecule type" value="Genomic_DNA"/>
</dbReference>
<evidence type="ECO:0000313" key="3">
    <source>
        <dbReference type="EMBL" id="VFQ91586.1"/>
    </source>
</evidence>
<gene>
    <name evidence="3" type="ORF">CCAM_LOCUS33362</name>
</gene>
<accession>A0A484MTS5</accession>
<feature type="region of interest" description="Disordered" evidence="1">
    <location>
        <begin position="1"/>
        <end position="41"/>
    </location>
</feature>
<dbReference type="OrthoDB" id="1300414at2759"/>
<name>A0A484MTS5_9ASTE</name>
<dbReference type="AlphaFoldDB" id="A0A484MTS5"/>
<dbReference type="Proteomes" id="UP000595140">
    <property type="component" value="Unassembled WGS sequence"/>
</dbReference>
<dbReference type="InterPro" id="IPR005162">
    <property type="entry name" value="Retrotrans_gag_dom"/>
</dbReference>
<feature type="compositionally biased region" description="Low complexity" evidence="1">
    <location>
        <begin position="19"/>
        <end position="31"/>
    </location>
</feature>
<protein>
    <recommendedName>
        <fullName evidence="2">Retrotransposon gag domain-containing protein</fullName>
    </recommendedName>
</protein>
<proteinExistence type="predicted"/>